<dbReference type="Proteomes" id="UP000015462">
    <property type="component" value="Unassembled WGS sequence"/>
</dbReference>
<evidence type="ECO:0000256" key="2">
    <source>
        <dbReference type="ARBA" id="ARBA00022679"/>
    </source>
</evidence>
<comment type="subunit">
    <text evidence="5">Homodimer.</text>
</comment>
<dbReference type="GO" id="GO:0070038">
    <property type="term" value="F:rRNA (pseudouridine-N3-)-methyltransferase activity"/>
    <property type="evidence" value="ECO:0007669"/>
    <property type="project" value="UniProtKB-UniRule"/>
</dbReference>
<evidence type="ECO:0000256" key="5">
    <source>
        <dbReference type="HAMAP-Rule" id="MF_00658"/>
    </source>
</evidence>
<evidence type="ECO:0000313" key="7">
    <source>
        <dbReference type="Proteomes" id="UP000015462"/>
    </source>
</evidence>
<dbReference type="EMBL" id="ASHL01000002">
    <property type="protein sequence ID" value="EPD13510.1"/>
    <property type="molecule type" value="Genomic_DNA"/>
</dbReference>
<keyword evidence="7" id="KW-1185">Reference proteome</keyword>
<dbReference type="GO" id="GO:0005737">
    <property type="term" value="C:cytoplasm"/>
    <property type="evidence" value="ECO:0007669"/>
    <property type="project" value="UniProtKB-SubCell"/>
</dbReference>
<protein>
    <recommendedName>
        <fullName evidence="5">Ribosomal RNA large subunit methyltransferase H</fullName>
        <ecNumber evidence="5">2.1.1.177</ecNumber>
    </recommendedName>
    <alternativeName>
        <fullName evidence="5">23S rRNA (pseudouridine1915-N3)-methyltransferase</fullName>
    </alternativeName>
    <alternativeName>
        <fullName evidence="5">23S rRNA m3Psi1915 methyltransferase</fullName>
    </alternativeName>
    <alternativeName>
        <fullName evidence="5">rRNA (pseudouridine-N3-)-methyltransferase RlmH</fullName>
    </alternativeName>
</protein>
<dbReference type="InterPro" id="IPR029026">
    <property type="entry name" value="tRNA_m1G_MTases_N"/>
</dbReference>
<feature type="binding site" evidence="5">
    <location>
        <position position="104"/>
    </location>
    <ligand>
        <name>S-adenosyl-L-methionine</name>
        <dbReference type="ChEBI" id="CHEBI:59789"/>
    </ligand>
</feature>
<keyword evidence="1 5" id="KW-0489">Methyltransferase</keyword>
<feature type="binding site" evidence="5">
    <location>
        <position position="73"/>
    </location>
    <ligand>
        <name>S-adenosyl-L-methionine</name>
        <dbReference type="ChEBI" id="CHEBI:59789"/>
    </ligand>
</feature>
<keyword evidence="5" id="KW-0698">rRNA processing</keyword>
<dbReference type="NCBIfam" id="NF000986">
    <property type="entry name" value="PRK00103.1-4"/>
    <property type="match status" value="1"/>
</dbReference>
<sequence length="156" mass="17778">MKLKILAVGQKMPSWVSHGYQEYAKRMPRECSLEMIEIPPVKRTKQSNVSKVVELEGKKILSMIKDVDYVVALEVKGKQWSTEELANKLSAWQGVQPSIIFIIGGADGLSAECLKRANEQWCLSALTFPHPLVRVVLAEQLYRGWSLMNNHPYHRE</sequence>
<comment type="similarity">
    <text evidence="4 5">Belongs to the RNA methyltransferase RlmH family.</text>
</comment>
<evidence type="ECO:0000256" key="3">
    <source>
        <dbReference type="ARBA" id="ARBA00022691"/>
    </source>
</evidence>
<comment type="catalytic activity">
    <reaction evidence="5">
        <text>pseudouridine(1915) in 23S rRNA + S-adenosyl-L-methionine = N(3)-methylpseudouridine(1915) in 23S rRNA + S-adenosyl-L-homocysteine + H(+)</text>
        <dbReference type="Rhea" id="RHEA:42752"/>
        <dbReference type="Rhea" id="RHEA-COMP:10221"/>
        <dbReference type="Rhea" id="RHEA-COMP:10222"/>
        <dbReference type="ChEBI" id="CHEBI:15378"/>
        <dbReference type="ChEBI" id="CHEBI:57856"/>
        <dbReference type="ChEBI" id="CHEBI:59789"/>
        <dbReference type="ChEBI" id="CHEBI:65314"/>
        <dbReference type="ChEBI" id="CHEBI:74486"/>
        <dbReference type="EC" id="2.1.1.177"/>
    </reaction>
</comment>
<comment type="caution">
    <text evidence="6">The sequence shown here is derived from an EMBL/GenBank/DDBJ whole genome shotgun (WGS) entry which is preliminary data.</text>
</comment>
<comment type="function">
    <text evidence="5">Specifically methylates the pseudouridine at position 1915 (m3Psi1915) in 23S rRNA.</text>
</comment>
<dbReference type="Gene3D" id="3.40.1280.10">
    <property type="match status" value="1"/>
</dbReference>
<feature type="binding site" evidence="5">
    <location>
        <begin position="123"/>
        <end position="128"/>
    </location>
    <ligand>
        <name>S-adenosyl-L-methionine</name>
        <dbReference type="ChEBI" id="CHEBI:59789"/>
    </ligand>
</feature>
<dbReference type="SUPFAM" id="SSF75217">
    <property type="entry name" value="alpha/beta knot"/>
    <property type="match status" value="1"/>
</dbReference>
<accession>A0AB33Z2L2</accession>
<dbReference type="InterPro" id="IPR003742">
    <property type="entry name" value="RlmH-like"/>
</dbReference>
<reference evidence="6 7" key="1">
    <citation type="journal article" date="2013" name="Genome Announc.">
        <title>Genome Sequence of the Pyrene- and Fluoranthene-Degrading Bacterium Cycloclasticus sp. Strain PY97M.</title>
        <authorList>
            <person name="Cui Z."/>
            <person name="Xu G."/>
            <person name="Li Q."/>
            <person name="Gao W."/>
            <person name="Zheng L."/>
        </authorList>
    </citation>
    <scope>NUCLEOTIDE SEQUENCE [LARGE SCALE GENOMIC DNA]</scope>
    <source>
        <strain evidence="6 7">PY97M</strain>
    </source>
</reference>
<dbReference type="EC" id="2.1.1.177" evidence="5"/>
<dbReference type="RefSeq" id="WP_015006460.1">
    <property type="nucleotide sequence ID" value="NZ_JBLHXE010000014.1"/>
</dbReference>
<dbReference type="NCBIfam" id="TIGR00246">
    <property type="entry name" value="tRNA_RlmH_YbeA"/>
    <property type="match status" value="1"/>
</dbReference>
<dbReference type="AlphaFoldDB" id="A0AB33Z2L2"/>
<dbReference type="PIRSF" id="PIRSF004505">
    <property type="entry name" value="MT_bac"/>
    <property type="match status" value="1"/>
</dbReference>
<gene>
    <name evidence="5" type="primary">rlmH</name>
    <name evidence="6" type="ORF">L196_03216</name>
</gene>
<name>A0AB33Z2L2_9GAMM</name>
<dbReference type="InterPro" id="IPR029028">
    <property type="entry name" value="Alpha/beta_knot_MTases"/>
</dbReference>
<dbReference type="PANTHER" id="PTHR33603:SF1">
    <property type="entry name" value="RIBOSOMAL RNA LARGE SUBUNIT METHYLTRANSFERASE H"/>
    <property type="match status" value="1"/>
</dbReference>
<dbReference type="HAMAP" id="MF_00658">
    <property type="entry name" value="23SrRNA_methyltr_H"/>
    <property type="match status" value="1"/>
</dbReference>
<evidence type="ECO:0000313" key="6">
    <source>
        <dbReference type="EMBL" id="EPD13510.1"/>
    </source>
</evidence>
<dbReference type="PANTHER" id="PTHR33603">
    <property type="entry name" value="METHYLTRANSFERASE"/>
    <property type="match status" value="1"/>
</dbReference>
<evidence type="ECO:0000256" key="1">
    <source>
        <dbReference type="ARBA" id="ARBA00022603"/>
    </source>
</evidence>
<dbReference type="CDD" id="cd18081">
    <property type="entry name" value="RlmH-like"/>
    <property type="match status" value="1"/>
</dbReference>
<dbReference type="Pfam" id="PF02590">
    <property type="entry name" value="SPOUT_MTase"/>
    <property type="match status" value="1"/>
</dbReference>
<proteinExistence type="inferred from homology"/>
<keyword evidence="3 5" id="KW-0949">S-adenosyl-L-methionine</keyword>
<keyword evidence="2 5" id="KW-0808">Transferase</keyword>
<organism evidence="6 7">
    <name type="scientific">Cycloclasticus pugetii</name>
    <dbReference type="NCBI Taxonomy" id="34068"/>
    <lineage>
        <taxon>Bacteria</taxon>
        <taxon>Pseudomonadati</taxon>
        <taxon>Pseudomonadota</taxon>
        <taxon>Gammaproteobacteria</taxon>
        <taxon>Thiotrichales</taxon>
        <taxon>Piscirickettsiaceae</taxon>
        <taxon>Cycloclasticus</taxon>
    </lineage>
</organism>
<comment type="subcellular location">
    <subcellularLocation>
        <location evidence="5">Cytoplasm</location>
    </subcellularLocation>
</comment>
<keyword evidence="5" id="KW-0963">Cytoplasm</keyword>
<evidence type="ECO:0000256" key="4">
    <source>
        <dbReference type="ARBA" id="ARBA00038303"/>
    </source>
</evidence>